<organism evidence="1 2">
    <name type="scientific">Clytia hemisphaerica</name>
    <dbReference type="NCBI Taxonomy" id="252671"/>
    <lineage>
        <taxon>Eukaryota</taxon>
        <taxon>Metazoa</taxon>
        <taxon>Cnidaria</taxon>
        <taxon>Hydrozoa</taxon>
        <taxon>Hydroidolina</taxon>
        <taxon>Leptothecata</taxon>
        <taxon>Obeliida</taxon>
        <taxon>Clytiidae</taxon>
        <taxon>Clytia</taxon>
    </lineage>
</organism>
<dbReference type="AlphaFoldDB" id="A0A7M5V4M8"/>
<sequence>MENKNFTLFHRDSNGLRKEFNLRKCHATKSRLAMIFKLEPIIVFLTEEFHGPAEFPENDGTFNVLNDAMDETSFRVHDVELGRNSSNREPVEEAPKPGAFRRFQLNGASRSGPTAKRVVHFLKITLATYRHGKIDLHLRQKVLTITEQNANVDALTIKVREAFGDENLILVQANGLRFEPSEATSEL</sequence>
<dbReference type="Proteomes" id="UP000594262">
    <property type="component" value="Unplaced"/>
</dbReference>
<dbReference type="OrthoDB" id="5986829at2759"/>
<accession>A0A7M5V4M8</accession>
<dbReference type="EnsemblMetazoa" id="CLYHEMT007474.1">
    <property type="protein sequence ID" value="CLYHEMP007474.1"/>
    <property type="gene ID" value="CLYHEMG007474"/>
</dbReference>
<evidence type="ECO:0000313" key="1">
    <source>
        <dbReference type="EnsemblMetazoa" id="CLYHEMP007474.1"/>
    </source>
</evidence>
<name>A0A7M5V4M8_9CNID</name>
<protein>
    <submittedName>
        <fullName evidence="1">Uncharacterized protein</fullName>
    </submittedName>
</protein>
<proteinExistence type="predicted"/>
<evidence type="ECO:0000313" key="2">
    <source>
        <dbReference type="Proteomes" id="UP000594262"/>
    </source>
</evidence>
<keyword evidence="2" id="KW-1185">Reference proteome</keyword>
<reference evidence="1" key="1">
    <citation type="submission" date="2021-01" db="UniProtKB">
        <authorList>
            <consortium name="EnsemblMetazoa"/>
        </authorList>
    </citation>
    <scope>IDENTIFICATION</scope>
</reference>